<protein>
    <submittedName>
        <fullName evidence="1">Uncharacterized protein</fullName>
    </submittedName>
</protein>
<evidence type="ECO:0000313" key="1">
    <source>
        <dbReference type="EMBL" id="KAF6527037.1"/>
    </source>
</evidence>
<comment type="caution">
    <text evidence="1">The sequence shown here is derived from an EMBL/GenBank/DDBJ whole genome shotgun (WGS) entry which is preliminary data.</text>
</comment>
<evidence type="ECO:0000313" key="2">
    <source>
        <dbReference type="Proteomes" id="UP000593570"/>
    </source>
</evidence>
<sequence>MPPGQARSCPSHSRSCSALLCSLPPTSPNLTFLSTCTCTSTFPGLSRRTLFSSPSHTRSNHHHLPNTLPTVDPLILVCVLNRFASSDCHLLTRVRLSFSTYSRASSP</sequence>
<reference evidence="1 2" key="1">
    <citation type="journal article" date="2020" name="bioRxiv">
        <title>A chromosome-scale genome assembly for the Fusarium oxysporum strain Fo5176 to establish a model Arabidopsis-fungal pathosystem.</title>
        <authorList>
            <person name="Fokkens L."/>
            <person name="Guo L."/>
            <person name="Dora S."/>
            <person name="Wang B."/>
            <person name="Ye K."/>
            <person name="Sanchez-Rodriguez C."/>
            <person name="Croll D."/>
        </authorList>
    </citation>
    <scope>NUCLEOTIDE SEQUENCE [LARGE SCALE GENOMIC DNA]</scope>
    <source>
        <strain evidence="1 2">Fo5176</strain>
    </source>
</reference>
<organism evidence="1 2">
    <name type="scientific">Fusarium oxysporum f. sp. conglutinans</name>
    <dbReference type="NCBI Taxonomy" id="100902"/>
    <lineage>
        <taxon>Eukaryota</taxon>
        <taxon>Fungi</taxon>
        <taxon>Dikarya</taxon>
        <taxon>Ascomycota</taxon>
        <taxon>Pezizomycotina</taxon>
        <taxon>Sordariomycetes</taxon>
        <taxon>Hypocreomycetidae</taxon>
        <taxon>Hypocreales</taxon>
        <taxon>Nectriaceae</taxon>
        <taxon>Fusarium</taxon>
        <taxon>Fusarium oxysporum species complex</taxon>
    </lineage>
</organism>
<gene>
    <name evidence="1" type="ORF">HZS61_010081</name>
</gene>
<dbReference type="Proteomes" id="UP000593570">
    <property type="component" value="Unassembled WGS sequence"/>
</dbReference>
<dbReference type="AlphaFoldDB" id="A0A8H6GYF4"/>
<accession>A0A8H6GYF4</accession>
<dbReference type="EMBL" id="JACDXP010000003">
    <property type="protein sequence ID" value="KAF6527037.1"/>
    <property type="molecule type" value="Genomic_DNA"/>
</dbReference>
<proteinExistence type="predicted"/>
<name>A0A8H6GYF4_FUSOX</name>